<evidence type="ECO:0000256" key="4">
    <source>
        <dbReference type="ARBA" id="ARBA00022806"/>
    </source>
</evidence>
<evidence type="ECO:0000259" key="6">
    <source>
        <dbReference type="Pfam" id="PF13086"/>
    </source>
</evidence>
<dbReference type="GO" id="GO:0043139">
    <property type="term" value="F:5'-3' DNA helicase activity"/>
    <property type="evidence" value="ECO:0007669"/>
    <property type="project" value="TreeGrafter"/>
</dbReference>
<dbReference type="Gene3D" id="2.40.30.270">
    <property type="match status" value="1"/>
</dbReference>
<dbReference type="InterPro" id="IPR041679">
    <property type="entry name" value="DNA2/NAM7-like_C"/>
</dbReference>
<dbReference type="PANTHER" id="PTHR43788:SF8">
    <property type="entry name" value="DNA-BINDING PROTEIN SMUBP-2"/>
    <property type="match status" value="1"/>
</dbReference>
<dbReference type="GO" id="GO:0003677">
    <property type="term" value="F:DNA binding"/>
    <property type="evidence" value="ECO:0007669"/>
    <property type="project" value="InterPro"/>
</dbReference>
<dbReference type="SUPFAM" id="SSF52540">
    <property type="entry name" value="P-loop containing nucleoside triphosphate hydrolases"/>
    <property type="match status" value="1"/>
</dbReference>
<dbReference type="GO" id="GO:0016787">
    <property type="term" value="F:hydrolase activity"/>
    <property type="evidence" value="ECO:0007669"/>
    <property type="project" value="UniProtKB-KW"/>
</dbReference>
<dbReference type="FunCoup" id="D7DUJ6">
    <property type="interactions" value="77"/>
</dbReference>
<dbReference type="InParanoid" id="D7DUJ6"/>
<dbReference type="Proteomes" id="UP000007722">
    <property type="component" value="Chromosome"/>
</dbReference>
<dbReference type="Pfam" id="PF13087">
    <property type="entry name" value="AAA_12"/>
    <property type="match status" value="1"/>
</dbReference>
<dbReference type="InterPro" id="IPR041677">
    <property type="entry name" value="DNA2/NAM7_AAA_11"/>
</dbReference>
<dbReference type="STRING" id="456320.Mvol_1149"/>
<keyword evidence="4 8" id="KW-0347">Helicase</keyword>
<feature type="domain" description="DNA2/NAM7 helicase helicase" evidence="6">
    <location>
        <begin position="207"/>
        <end position="491"/>
    </location>
</feature>
<protein>
    <submittedName>
        <fullName evidence="8">DNA helicase</fullName>
    </submittedName>
</protein>
<dbReference type="FunFam" id="2.40.30.270:FF:000007">
    <property type="entry name" value="DNA helicase, putative"/>
    <property type="match status" value="1"/>
</dbReference>
<feature type="domain" description="DNA2/NAM7 helicase-like C-terminal" evidence="7">
    <location>
        <begin position="496"/>
        <end position="704"/>
    </location>
</feature>
<dbReference type="PANTHER" id="PTHR43788">
    <property type="entry name" value="DNA2/NAM7 HELICASE FAMILY MEMBER"/>
    <property type="match status" value="1"/>
</dbReference>
<comment type="similarity">
    <text evidence="1">Belongs to the DNA2/NAM7 helicase family.</text>
</comment>
<dbReference type="GO" id="GO:0005524">
    <property type="term" value="F:ATP binding"/>
    <property type="evidence" value="ECO:0007669"/>
    <property type="project" value="UniProtKB-KW"/>
</dbReference>
<organism evidence="8 9">
    <name type="scientific">Methanococcus voltae (strain ATCC BAA-1334 / A3)</name>
    <dbReference type="NCBI Taxonomy" id="456320"/>
    <lineage>
        <taxon>Archaea</taxon>
        <taxon>Methanobacteriati</taxon>
        <taxon>Methanobacteriota</taxon>
        <taxon>Methanomada group</taxon>
        <taxon>Methanococci</taxon>
        <taxon>Methanococcales</taxon>
        <taxon>Methanococcaceae</taxon>
        <taxon>Methanococcus</taxon>
    </lineage>
</organism>
<dbReference type="InterPro" id="IPR050534">
    <property type="entry name" value="Coronavir_polyprotein_1ab"/>
</dbReference>
<dbReference type="InterPro" id="IPR027417">
    <property type="entry name" value="P-loop_NTPase"/>
</dbReference>
<dbReference type="InterPro" id="IPR047187">
    <property type="entry name" value="SF1_C_Upf1"/>
</dbReference>
<dbReference type="KEGG" id="mvo:Mvol_1149"/>
<evidence type="ECO:0000313" key="8">
    <source>
        <dbReference type="EMBL" id="ADI36806.1"/>
    </source>
</evidence>
<dbReference type="NCBIfam" id="TIGR00376">
    <property type="entry name" value="IGHMBP2 family helicase"/>
    <property type="match status" value="1"/>
</dbReference>
<evidence type="ECO:0000313" key="9">
    <source>
        <dbReference type="Proteomes" id="UP000007722"/>
    </source>
</evidence>
<dbReference type="EMBL" id="CP002057">
    <property type="protein sequence ID" value="ADI36806.1"/>
    <property type="molecule type" value="Genomic_DNA"/>
</dbReference>
<accession>D7DUJ6</accession>
<evidence type="ECO:0000256" key="1">
    <source>
        <dbReference type="ARBA" id="ARBA00007913"/>
    </source>
</evidence>
<dbReference type="HOGENOM" id="CLU_001666_8_2_2"/>
<dbReference type="eggNOG" id="arCOG00792">
    <property type="taxonomic scope" value="Archaea"/>
</dbReference>
<dbReference type="CDD" id="cd18808">
    <property type="entry name" value="SF1_C_Upf1"/>
    <property type="match status" value="1"/>
</dbReference>
<evidence type="ECO:0000256" key="2">
    <source>
        <dbReference type="ARBA" id="ARBA00022741"/>
    </source>
</evidence>
<keyword evidence="3" id="KW-0378">Hydrolase</keyword>
<evidence type="ECO:0000256" key="5">
    <source>
        <dbReference type="ARBA" id="ARBA00022840"/>
    </source>
</evidence>
<name>D7DUJ6_METV3</name>
<keyword evidence="5" id="KW-0067">ATP-binding</keyword>
<sequence length="732" mass="84210">MDLKSCYSENFKKLIKKERDYEINFHRNEIKKMGEKREKTGRAILNLNGKIIKQIFNEKIVRYGRKKKFEKIDISVGDVILISKGNPLLSDFYGNVIAIGSNHIDVSVESVPKWALKDVRIDLYVNDVTFKRMVKALEKFEITRKKIANIIINIEKPKYCSIDEKTLKYLDLKNDINLSTINTKNTENTEKLTTEIIENFEYCDNNLNYFQKEAVISALTSNDLYLVHGPPGTGKTRTITEIIIQESKRGNSVIATADSNTAVDNILENLAKAPKIAKKLKITYDAKYNPKNNFKNNPKKDNIRKNGLEKLKIVRIGHPSRISKELIDYSLHSKITKHELYIKIVKLRELLEREYLKRKDMPSPDPKFRRGLTNDDIVLYAKLKQRIRGIPPQKIEEMALWVKCNEKIAKIKDKIVKTEKQIICDIIENSDVVLATNSMAGSEYLEDFEFNVGVIDECSQSMEPSTLITALKCDKIIMAGDHKQLPPTVLSDELELKNTLFERMIKKNKDFSQILKIQYRMNDKIMGFSNGLFYNNQLVSDNSVKNQVLSDLNPNLDLNLELGSIMEGLFNDNPLVLINISGNEKRDDFKSYYNTSELKIVDIIVDNYLKNDLPISVISPYDAQVKKIKEMLSKYETDEIEDNEIINGRNVNVKVKSIDGYQGRENEIIVVSFVRSEKIGFLSDLRRLNVALTRAKRKLILVGNFDFLTSNSTYSDLYDYMVENNANVINIV</sequence>
<keyword evidence="2" id="KW-0547">Nucleotide-binding</keyword>
<dbReference type="Pfam" id="PF13086">
    <property type="entry name" value="AAA_11"/>
    <property type="match status" value="1"/>
</dbReference>
<dbReference type="InterPro" id="IPR004483">
    <property type="entry name" value="SMUBP-2/Hcs1-like"/>
</dbReference>
<dbReference type="Gene3D" id="3.40.50.300">
    <property type="entry name" value="P-loop containing nucleotide triphosphate hydrolases"/>
    <property type="match status" value="2"/>
</dbReference>
<evidence type="ECO:0000256" key="3">
    <source>
        <dbReference type="ARBA" id="ARBA00022801"/>
    </source>
</evidence>
<reference evidence="8 9" key="1">
    <citation type="submission" date="2010-05" db="EMBL/GenBank/DDBJ databases">
        <title>Complete sequence of Methanococcus voltae A3.</title>
        <authorList>
            <consortium name="US DOE Joint Genome Institute"/>
            <person name="Lucas S."/>
            <person name="Copeland A."/>
            <person name="Lapidus A."/>
            <person name="Cheng J.-F."/>
            <person name="Bruce D."/>
            <person name="Goodwin L."/>
            <person name="Pitluck S."/>
            <person name="Lowry S."/>
            <person name="Clum A."/>
            <person name="Land M."/>
            <person name="Hauser L."/>
            <person name="Kyrpides N."/>
            <person name="Mikhailova N."/>
            <person name="Whitman W.B."/>
            <person name="Woyke T."/>
        </authorList>
    </citation>
    <scope>NUCLEOTIDE SEQUENCE [LARGE SCALE GENOMIC DNA]</scope>
    <source>
        <strain evidence="9">ATCC BAA-1334 / A3</strain>
    </source>
</reference>
<keyword evidence="9" id="KW-1185">Reference proteome</keyword>
<dbReference type="AlphaFoldDB" id="D7DUJ6"/>
<proteinExistence type="inferred from homology"/>
<dbReference type="OrthoDB" id="45637at2157"/>
<evidence type="ECO:0000259" key="7">
    <source>
        <dbReference type="Pfam" id="PF13087"/>
    </source>
</evidence>
<gene>
    <name evidence="8" type="ordered locus">Mvol_1149</name>
</gene>